<evidence type="ECO:0000313" key="2">
    <source>
        <dbReference type="EMBL" id="GAF70330.1"/>
    </source>
</evidence>
<dbReference type="EMBL" id="BARS01006561">
    <property type="protein sequence ID" value="GAF70330.1"/>
    <property type="molecule type" value="Genomic_DNA"/>
</dbReference>
<dbReference type="InterPro" id="IPR000873">
    <property type="entry name" value="AMP-dep_synth/lig_dom"/>
</dbReference>
<reference evidence="2" key="1">
    <citation type="journal article" date="2014" name="Front. Microbiol.">
        <title>High frequency of phylogenetically diverse reductive dehalogenase-homologous genes in deep subseafloor sedimentary metagenomes.</title>
        <authorList>
            <person name="Kawai M."/>
            <person name="Futagami T."/>
            <person name="Toyoda A."/>
            <person name="Takaki Y."/>
            <person name="Nishi S."/>
            <person name="Hori S."/>
            <person name="Arai W."/>
            <person name="Tsubouchi T."/>
            <person name="Morono Y."/>
            <person name="Uchiyama I."/>
            <person name="Ito T."/>
            <person name="Fujiyama A."/>
            <person name="Inagaki F."/>
            <person name="Takami H."/>
        </authorList>
    </citation>
    <scope>NUCLEOTIDE SEQUENCE</scope>
    <source>
        <strain evidence="2">Expedition CK06-06</strain>
    </source>
</reference>
<dbReference type="PANTHER" id="PTHR43767">
    <property type="entry name" value="LONG-CHAIN-FATTY-ACID--COA LIGASE"/>
    <property type="match status" value="1"/>
</dbReference>
<evidence type="ECO:0000259" key="1">
    <source>
        <dbReference type="Pfam" id="PF00501"/>
    </source>
</evidence>
<dbReference type="Gene3D" id="3.40.50.980">
    <property type="match status" value="1"/>
</dbReference>
<comment type="caution">
    <text evidence="2">The sequence shown here is derived from an EMBL/GenBank/DDBJ whole genome shotgun (WGS) entry which is preliminary data.</text>
</comment>
<dbReference type="PANTHER" id="PTHR43767:SF1">
    <property type="entry name" value="NONRIBOSOMAL PEPTIDE SYNTHASE PES1 (EUROFUNG)-RELATED"/>
    <property type="match status" value="1"/>
</dbReference>
<gene>
    <name evidence="2" type="ORF">S01H1_12758</name>
</gene>
<protein>
    <recommendedName>
        <fullName evidence="1">AMP-dependent synthetase/ligase domain-containing protein</fullName>
    </recommendedName>
</protein>
<dbReference type="SUPFAM" id="SSF56801">
    <property type="entry name" value="Acetyl-CoA synthetase-like"/>
    <property type="match status" value="1"/>
</dbReference>
<dbReference type="InterPro" id="IPR050237">
    <property type="entry name" value="ATP-dep_AMP-bd_enzyme"/>
</dbReference>
<accession>X0T2Q1</accession>
<sequence>MPEIMSLGKLFEEKAKKNRKKTALFFDGKEISYEQVSENANKLANGLKNLGIRRGDRVAVMLPNIPEFVYSFLALQKMGAIMVPFNTMYKGREIIHILNDCGAKAIIALTNFGTLINEIKPDVPALEHIILTGERTLIFVQPESTVSV</sequence>
<feature type="domain" description="AMP-dependent synthetase/ligase" evidence="1">
    <location>
        <begin position="11"/>
        <end position="126"/>
    </location>
</feature>
<feature type="non-terminal residue" evidence="2">
    <location>
        <position position="148"/>
    </location>
</feature>
<dbReference type="Pfam" id="PF00501">
    <property type="entry name" value="AMP-binding"/>
    <property type="match status" value="1"/>
</dbReference>
<organism evidence="2">
    <name type="scientific">marine sediment metagenome</name>
    <dbReference type="NCBI Taxonomy" id="412755"/>
    <lineage>
        <taxon>unclassified sequences</taxon>
        <taxon>metagenomes</taxon>
        <taxon>ecological metagenomes</taxon>
    </lineage>
</organism>
<dbReference type="AlphaFoldDB" id="X0T2Q1"/>
<proteinExistence type="predicted"/>
<name>X0T2Q1_9ZZZZ</name>